<dbReference type="EMBL" id="LR783693">
    <property type="protein sequence ID" value="CAB3228682.1"/>
    <property type="molecule type" value="mRNA"/>
</dbReference>
<feature type="region of interest" description="Disordered" evidence="2">
    <location>
        <begin position="855"/>
        <end position="891"/>
    </location>
</feature>
<proteinExistence type="evidence at transcript level"/>
<feature type="compositionally biased region" description="Basic and acidic residues" evidence="2">
    <location>
        <begin position="144"/>
        <end position="174"/>
    </location>
</feature>
<sequence>MDVGDGLTLAKTVIGGKKSSVILFSTHGNSKTKSKARKDGVTYELKQRKKVTTLGPKNSKSLAPQSQQQKNKDNWEIKSPSTVPISKTQKNQPLKANKKEDQTLLTVLNPKSRKIQQQNNTENTDIQTSSTTSATKKQKSTNQRNKELKPSDIDKNAREQDKTDVKSSTEDGTKKTLSTNEVVPNYVALTHDQLNSILNLVQANITKEHSVESTNFLSLATKDLLQGTESTVSPTVEKAEEKVGSETTELSSDTESKKIENDEENSTVENTPSGEETKSVSVTDEKQEVNPGTILGFGMRDQQKSKLETSRQKWLEELNEQVRTNKEKSMNKPDHSREKRKTENTATTTEPLHLRNQSLPAAMRSSFFLGEFTPRDHAYSAKKKTEQQRWKQELDQQLDAKNKKETNVRRISPSSSTDQSDWTKHFDTFTPNRKPTEFDLTQHTGTNAESAQELTLPLVEKQESLLSTKEESPERLTHLRTMTSLLDPAEIEAMELRRLKQEEHRRAINQQVDEKRKLKEDEKKAQRQVEEMEEKRLAEDRIKLQVQYEKEKHQQLVKEEKREQQTRKLYQQIQEAEAFALRDKLERRKHILHDNGHDTSRLEKTHNTLLATKSLPATQQLPDKTKPILFASTEKSESYNEREQPVSVTTNTSNGKIKLEISLSQSSGNFEFAEAAVQTENDDFNSTYASRANNTKFSSRTSPGLGLERKHAKKTLEEPIDADPPSGQIENNKKPKWGVGHQKKQYIPASQRYSNGEKWKKLHHQRMKAREAELLNQQALNQPNKRITDKKKMLGTKNDQEPTFLPVETNTEKSQRVASALSVTTDQAKYEASRHSSSSPVPDTLSFVEYRRSDSVLDPNEEKPAPDTNTTSLQDSTKGFMSPENKDPLLDGNLKQRERHDRILHEISILRQGLLLKQREVASYPVNMGKITTSNLPERQNEFPAT</sequence>
<feature type="compositionally biased region" description="Polar residues" evidence="2">
    <location>
        <begin position="429"/>
        <end position="440"/>
    </location>
</feature>
<feature type="region of interest" description="Disordered" evidence="2">
    <location>
        <begin position="26"/>
        <end position="177"/>
    </location>
</feature>
<dbReference type="Pfam" id="PF15236">
    <property type="entry name" value="CCDC66"/>
    <property type="match status" value="1"/>
</dbReference>
<evidence type="ECO:0000259" key="3">
    <source>
        <dbReference type="Pfam" id="PF15236"/>
    </source>
</evidence>
<keyword evidence="1" id="KW-0175">Coiled coil</keyword>
<feature type="compositionally biased region" description="Basic and acidic residues" evidence="2">
    <location>
        <begin position="301"/>
        <end position="316"/>
    </location>
</feature>
<feature type="compositionally biased region" description="Basic and acidic residues" evidence="2">
    <location>
        <begin position="323"/>
        <end position="343"/>
    </location>
</feature>
<feature type="compositionally biased region" description="Basic and acidic residues" evidence="2">
    <location>
        <begin position="855"/>
        <end position="865"/>
    </location>
</feature>
<feature type="compositionally biased region" description="Polar residues" evidence="2">
    <location>
        <begin position="867"/>
        <end position="879"/>
    </location>
</feature>
<dbReference type="GO" id="GO:0005929">
    <property type="term" value="C:cilium"/>
    <property type="evidence" value="ECO:0007669"/>
    <property type="project" value="TreeGrafter"/>
</dbReference>
<name>A0A6F9D9F1_9ASCI</name>
<dbReference type="InterPro" id="IPR039183">
    <property type="entry name" value="CCD66"/>
</dbReference>
<feature type="compositionally biased region" description="Low complexity" evidence="2">
    <location>
        <begin position="127"/>
        <end position="143"/>
    </location>
</feature>
<dbReference type="AlphaFoldDB" id="A0A6F9D9F1"/>
<feature type="compositionally biased region" description="Basic and acidic residues" evidence="2">
    <location>
        <begin position="379"/>
        <end position="408"/>
    </location>
</feature>
<dbReference type="PANTHER" id="PTHR22736">
    <property type="entry name" value="COILED-COIL DOMAIN-CONTAINING PROTEIN 66"/>
    <property type="match status" value="1"/>
</dbReference>
<accession>A0A6F9D9F1</accession>
<feature type="region of interest" description="Disordered" evidence="2">
    <location>
        <begin position="686"/>
        <end position="741"/>
    </location>
</feature>
<gene>
    <name evidence="4" type="primary">Ccdc66</name>
</gene>
<reference evidence="4" key="1">
    <citation type="submission" date="2020-04" db="EMBL/GenBank/DDBJ databases">
        <authorList>
            <person name="Neveu A P."/>
        </authorList>
    </citation>
    <scope>NUCLEOTIDE SEQUENCE</scope>
    <source>
        <tissue evidence="4">Whole embryo</tissue>
    </source>
</reference>
<feature type="region of interest" description="Disordered" evidence="2">
    <location>
        <begin position="783"/>
        <end position="817"/>
    </location>
</feature>
<feature type="compositionally biased region" description="Polar residues" evidence="2">
    <location>
        <begin position="686"/>
        <end position="702"/>
    </location>
</feature>
<dbReference type="GO" id="GO:0005874">
    <property type="term" value="C:microtubule"/>
    <property type="evidence" value="ECO:0007669"/>
    <property type="project" value="TreeGrafter"/>
</dbReference>
<organism evidence="4">
    <name type="scientific">Phallusia mammillata</name>
    <dbReference type="NCBI Taxonomy" id="59560"/>
    <lineage>
        <taxon>Eukaryota</taxon>
        <taxon>Metazoa</taxon>
        <taxon>Chordata</taxon>
        <taxon>Tunicata</taxon>
        <taxon>Ascidiacea</taxon>
        <taxon>Phlebobranchia</taxon>
        <taxon>Ascidiidae</taxon>
        <taxon>Phallusia</taxon>
    </lineage>
</organism>
<evidence type="ECO:0000313" key="4">
    <source>
        <dbReference type="EMBL" id="CAB3228682.1"/>
    </source>
</evidence>
<feature type="region of interest" description="Disordered" evidence="2">
    <location>
        <begin position="379"/>
        <end position="440"/>
    </location>
</feature>
<protein>
    <submittedName>
        <fullName evidence="4">Coiled-coil domain-containing protein 66</fullName>
    </submittedName>
</protein>
<dbReference type="GO" id="GO:0008017">
    <property type="term" value="F:microtubule binding"/>
    <property type="evidence" value="ECO:0007669"/>
    <property type="project" value="TreeGrafter"/>
</dbReference>
<feature type="compositionally biased region" description="Basic and acidic residues" evidence="2">
    <location>
        <begin position="275"/>
        <end position="288"/>
    </location>
</feature>
<dbReference type="InterPro" id="IPR040467">
    <property type="entry name" value="CCDC66_dom"/>
</dbReference>
<feature type="compositionally biased region" description="Polar residues" evidence="2">
    <location>
        <begin position="55"/>
        <end position="69"/>
    </location>
</feature>
<feature type="compositionally biased region" description="Polar residues" evidence="2">
    <location>
        <begin position="115"/>
        <end position="126"/>
    </location>
</feature>
<dbReference type="GO" id="GO:0060271">
    <property type="term" value="P:cilium assembly"/>
    <property type="evidence" value="ECO:0007669"/>
    <property type="project" value="TreeGrafter"/>
</dbReference>
<feature type="compositionally biased region" description="Polar residues" evidence="2">
    <location>
        <begin position="344"/>
        <end position="359"/>
    </location>
</feature>
<evidence type="ECO:0000256" key="2">
    <source>
        <dbReference type="SAM" id="MobiDB-lite"/>
    </source>
</evidence>
<feature type="domain" description="CCDC66" evidence="3">
    <location>
        <begin position="463"/>
        <end position="600"/>
    </location>
</feature>
<dbReference type="PANTHER" id="PTHR22736:SF2">
    <property type="entry name" value="COILED-COIL DOMAIN-CONTAINING PROTEIN 66"/>
    <property type="match status" value="1"/>
</dbReference>
<feature type="region of interest" description="Disordered" evidence="2">
    <location>
        <begin position="228"/>
        <end position="359"/>
    </location>
</feature>
<feature type="coiled-coil region" evidence="1">
    <location>
        <begin position="501"/>
        <end position="538"/>
    </location>
</feature>
<feature type="compositionally biased region" description="Polar residues" evidence="2">
    <location>
        <begin position="79"/>
        <end position="94"/>
    </location>
</feature>
<evidence type="ECO:0000256" key="1">
    <source>
        <dbReference type="SAM" id="Coils"/>
    </source>
</evidence>